<name>A0A840SNB8_9RHOB</name>
<dbReference type="EMBL" id="JACHFM010000001">
    <property type="protein sequence ID" value="MBB5220913.1"/>
    <property type="molecule type" value="Genomic_DNA"/>
</dbReference>
<dbReference type="AlphaFoldDB" id="A0A840SNB8"/>
<gene>
    <name evidence="4" type="ORF">HNP73_000834</name>
</gene>
<dbReference type="PANTHER" id="PTHR30386">
    <property type="entry name" value="MEMBRANE FUSION SUBUNIT OF EMRAB-TOLC MULTIDRUG EFFLUX PUMP"/>
    <property type="match status" value="1"/>
</dbReference>
<sequence length="430" mass="46308">MSRPEDSDDPLFRPEAVAEQQDRWLGNVLVTPRPAWTLVTGVIAVLVAGVLGLLVFGEYTRKARLTGTLAPEGGLIQVVAPLSGVLTQVIAQEGLEVAAGAPLAVLSAERRSEAVGATQGEILRALKSRRDSLAAEGSRHGALFAAQSTAQSARLAVIETELAEMEEELALQHERVALADSTLVRQRELRERNIVVEEDLRRAEEEVLDQRLALHALERQRTTLEREGLTLAAERDEAPFREALQHAETERQMAEIEQALAEAEAAREVVISAPQAGTLTALRASSGGGVSAAEPLMTLVPAGARLEARLYGPSRAIGFVRPGQRVLLRYDAYPHQKFGHYSGTVTTVSRATVGAGELAGLRTAEEAMTADAAEPVYRVTVALDAQTARAYGAPMPLQPGMTLQADVLIETRRVWEWVADPLHALTGRST</sequence>
<proteinExistence type="predicted"/>
<feature type="transmembrane region" description="Helical" evidence="2">
    <location>
        <begin position="35"/>
        <end position="56"/>
    </location>
</feature>
<evidence type="ECO:0000313" key="5">
    <source>
        <dbReference type="Proteomes" id="UP000549457"/>
    </source>
</evidence>
<dbReference type="PANTHER" id="PTHR30386:SF28">
    <property type="entry name" value="EXPORTED PROTEIN"/>
    <property type="match status" value="1"/>
</dbReference>
<reference evidence="4 5" key="1">
    <citation type="submission" date="2020-08" db="EMBL/GenBank/DDBJ databases">
        <title>Genomic Encyclopedia of Type Strains, Phase IV (KMG-IV): sequencing the most valuable type-strain genomes for metagenomic binning, comparative biology and taxonomic classification.</title>
        <authorList>
            <person name="Goeker M."/>
        </authorList>
    </citation>
    <scope>NUCLEOTIDE SEQUENCE [LARGE SCALE GENOMIC DNA]</scope>
    <source>
        <strain evidence="4 5">DSM 101730</strain>
    </source>
</reference>
<dbReference type="SUPFAM" id="SSF51230">
    <property type="entry name" value="Single hybrid motif"/>
    <property type="match status" value="1"/>
</dbReference>
<evidence type="ECO:0000256" key="2">
    <source>
        <dbReference type="SAM" id="Phobius"/>
    </source>
</evidence>
<evidence type="ECO:0000256" key="1">
    <source>
        <dbReference type="SAM" id="Coils"/>
    </source>
</evidence>
<dbReference type="Gene3D" id="2.40.30.170">
    <property type="match status" value="1"/>
</dbReference>
<keyword evidence="5" id="KW-1185">Reference proteome</keyword>
<comment type="caution">
    <text evidence="4">The sequence shown here is derived from an EMBL/GenBank/DDBJ whole genome shotgun (WGS) entry which is preliminary data.</text>
</comment>
<feature type="domain" description="AprE-like beta-barrel" evidence="3">
    <location>
        <begin position="314"/>
        <end position="408"/>
    </location>
</feature>
<protein>
    <submittedName>
        <fullName evidence="4">Membrane fusion protein</fullName>
    </submittedName>
</protein>
<dbReference type="PRINTS" id="PR01490">
    <property type="entry name" value="RTXTOXIND"/>
</dbReference>
<keyword evidence="2" id="KW-1133">Transmembrane helix</keyword>
<dbReference type="Gene3D" id="2.40.50.100">
    <property type="match status" value="1"/>
</dbReference>
<feature type="coiled-coil region" evidence="1">
    <location>
        <begin position="148"/>
        <end position="273"/>
    </location>
</feature>
<dbReference type="InterPro" id="IPR058982">
    <property type="entry name" value="Beta-barrel_AprE"/>
</dbReference>
<keyword evidence="2" id="KW-0472">Membrane</keyword>
<dbReference type="Pfam" id="PF26002">
    <property type="entry name" value="Beta-barrel_AprE"/>
    <property type="match status" value="1"/>
</dbReference>
<dbReference type="InterPro" id="IPR011053">
    <property type="entry name" value="Single_hybrid_motif"/>
</dbReference>
<keyword evidence="2" id="KW-0812">Transmembrane</keyword>
<dbReference type="InterPro" id="IPR050739">
    <property type="entry name" value="MFP"/>
</dbReference>
<evidence type="ECO:0000259" key="3">
    <source>
        <dbReference type="Pfam" id="PF26002"/>
    </source>
</evidence>
<organism evidence="4 5">
    <name type="scientific">Amaricoccus macauensis</name>
    <dbReference type="NCBI Taxonomy" id="57001"/>
    <lineage>
        <taxon>Bacteria</taxon>
        <taxon>Pseudomonadati</taxon>
        <taxon>Pseudomonadota</taxon>
        <taxon>Alphaproteobacteria</taxon>
        <taxon>Rhodobacterales</taxon>
        <taxon>Paracoccaceae</taxon>
        <taxon>Amaricoccus</taxon>
    </lineage>
</organism>
<dbReference type="Proteomes" id="UP000549457">
    <property type="component" value="Unassembled WGS sequence"/>
</dbReference>
<keyword evidence="1" id="KW-0175">Coiled coil</keyword>
<accession>A0A840SNB8</accession>
<dbReference type="RefSeq" id="WP_184147335.1">
    <property type="nucleotide sequence ID" value="NZ_JACHFM010000001.1"/>
</dbReference>
<evidence type="ECO:0000313" key="4">
    <source>
        <dbReference type="EMBL" id="MBB5220913.1"/>
    </source>
</evidence>